<evidence type="ECO:0000313" key="10">
    <source>
        <dbReference type="EMBL" id="MCV2872418.1"/>
    </source>
</evidence>
<evidence type="ECO:0000256" key="7">
    <source>
        <dbReference type="ARBA" id="ARBA00049183"/>
    </source>
</evidence>
<evidence type="ECO:0000256" key="2">
    <source>
        <dbReference type="ARBA" id="ARBA00004713"/>
    </source>
</evidence>
<proteinExistence type="inferred from homology"/>
<comment type="subcellular location">
    <subcellularLocation>
        <location evidence="8">Cell membrane</location>
    </subcellularLocation>
</comment>
<dbReference type="InterPro" id="IPR007507">
    <property type="entry name" value="Glycos_transf_N"/>
</dbReference>
<dbReference type="PANTHER" id="PTHR42755">
    <property type="entry name" value="3-DEOXY-MANNO-OCTULOSONATE CYTIDYLYLTRANSFERASE"/>
    <property type="match status" value="1"/>
</dbReference>
<dbReference type="PANTHER" id="PTHR42755:SF1">
    <property type="entry name" value="3-DEOXY-D-MANNO-OCTULOSONIC ACID TRANSFERASE, MITOCHONDRIAL-RELATED"/>
    <property type="match status" value="1"/>
</dbReference>
<comment type="pathway">
    <text evidence="2 8">Bacterial outer membrane biogenesis; LPS core biosynthesis.</text>
</comment>
<dbReference type="EC" id="2.4.99.12" evidence="3 8"/>
<evidence type="ECO:0000259" key="9">
    <source>
        <dbReference type="Pfam" id="PF04413"/>
    </source>
</evidence>
<evidence type="ECO:0000256" key="8">
    <source>
        <dbReference type="RuleBase" id="RU365103"/>
    </source>
</evidence>
<evidence type="ECO:0000256" key="5">
    <source>
        <dbReference type="ARBA" id="ARBA00022679"/>
    </source>
</evidence>
<dbReference type="Gene3D" id="3.40.50.2000">
    <property type="entry name" value="Glycogen Phosphorylase B"/>
    <property type="match status" value="1"/>
</dbReference>
<name>A0ABT2ZN16_9RHOB</name>
<dbReference type="InterPro" id="IPR039901">
    <property type="entry name" value="Kdotransferase"/>
</dbReference>
<reference evidence="10 11" key="1">
    <citation type="submission" date="2022-10" db="EMBL/GenBank/DDBJ databases">
        <title>Defluviimonas sp. nov., isolated from ocean surface sediments.</title>
        <authorList>
            <person name="He W."/>
            <person name="Wang L."/>
            <person name="Zhang D.-F."/>
        </authorList>
    </citation>
    <scope>NUCLEOTIDE SEQUENCE [LARGE SCALE GENOMIC DNA]</scope>
    <source>
        <strain evidence="10 11">WL0050</strain>
    </source>
</reference>
<dbReference type="Pfam" id="PF04413">
    <property type="entry name" value="Glycos_transf_N"/>
    <property type="match status" value="1"/>
</dbReference>
<dbReference type="InterPro" id="IPR038107">
    <property type="entry name" value="Glycos_transf_N_sf"/>
</dbReference>
<evidence type="ECO:0000256" key="3">
    <source>
        <dbReference type="ARBA" id="ARBA00012621"/>
    </source>
</evidence>
<evidence type="ECO:0000256" key="6">
    <source>
        <dbReference type="ARBA" id="ARBA00031445"/>
    </source>
</evidence>
<feature type="domain" description="3-deoxy-D-manno-octulosonic-acid transferase N-terminal" evidence="9">
    <location>
        <begin position="32"/>
        <end position="188"/>
    </location>
</feature>
<organism evidence="10 11">
    <name type="scientific">Albidovulum litorale</name>
    <dbReference type="NCBI Taxonomy" id="2984134"/>
    <lineage>
        <taxon>Bacteria</taxon>
        <taxon>Pseudomonadati</taxon>
        <taxon>Pseudomonadota</taxon>
        <taxon>Alphaproteobacteria</taxon>
        <taxon>Rhodobacterales</taxon>
        <taxon>Paracoccaceae</taxon>
        <taxon>Albidovulum</taxon>
    </lineage>
</organism>
<dbReference type="GO" id="GO:0016740">
    <property type="term" value="F:transferase activity"/>
    <property type="evidence" value="ECO:0007669"/>
    <property type="project" value="UniProtKB-KW"/>
</dbReference>
<comment type="catalytic activity">
    <reaction evidence="7 8">
        <text>lipid IVA (E. coli) + CMP-3-deoxy-beta-D-manno-octulosonate = alpha-Kdo-(2-&gt;6)-lipid IVA (E. coli) + CMP + H(+)</text>
        <dbReference type="Rhea" id="RHEA:28066"/>
        <dbReference type="ChEBI" id="CHEBI:15378"/>
        <dbReference type="ChEBI" id="CHEBI:58603"/>
        <dbReference type="ChEBI" id="CHEBI:60364"/>
        <dbReference type="ChEBI" id="CHEBI:60377"/>
        <dbReference type="ChEBI" id="CHEBI:85987"/>
        <dbReference type="EC" id="2.4.99.12"/>
    </reaction>
</comment>
<protein>
    <recommendedName>
        <fullName evidence="4 8">3-deoxy-D-manno-octulosonic acid transferase</fullName>
        <shortName evidence="8">Kdo transferase</shortName>
        <ecNumber evidence="3 8">2.4.99.12</ecNumber>
    </recommendedName>
    <alternativeName>
        <fullName evidence="6 8">Lipid IV(A) 3-deoxy-D-manno-octulosonic acid transferase</fullName>
    </alternativeName>
</protein>
<comment type="function">
    <text evidence="1 8">Involved in lipopolysaccharide (LPS) biosynthesis. Catalyzes the transfer of 3-deoxy-D-manno-octulosonate (Kdo) residue(s) from CMP-Kdo to lipid IV(A), the tetraacyldisaccharide-1,4'-bisphosphate precursor of lipid A.</text>
</comment>
<gene>
    <name evidence="10" type="ORF">OEZ71_08930</name>
</gene>
<accession>A0ABT2ZN16</accession>
<dbReference type="Gene3D" id="3.40.50.11720">
    <property type="entry name" value="3-Deoxy-D-manno-octulosonic-acid transferase, N-terminal domain"/>
    <property type="match status" value="1"/>
</dbReference>
<evidence type="ECO:0000256" key="4">
    <source>
        <dbReference type="ARBA" id="ARBA00019077"/>
    </source>
</evidence>
<keyword evidence="11" id="KW-1185">Reference proteome</keyword>
<evidence type="ECO:0000256" key="1">
    <source>
        <dbReference type="ARBA" id="ARBA00003394"/>
    </source>
</evidence>
<keyword evidence="8" id="KW-0448">Lipopolysaccharide biosynthesis</keyword>
<comment type="caution">
    <text evidence="10">The sequence shown here is derived from an EMBL/GenBank/DDBJ whole genome shotgun (WGS) entry which is preliminary data.</text>
</comment>
<keyword evidence="8" id="KW-0472">Membrane</keyword>
<evidence type="ECO:0000313" key="11">
    <source>
        <dbReference type="Proteomes" id="UP001652564"/>
    </source>
</evidence>
<dbReference type="Proteomes" id="UP001652564">
    <property type="component" value="Unassembled WGS sequence"/>
</dbReference>
<comment type="similarity">
    <text evidence="8">Belongs to the glycosyltransferase group 1 family.</text>
</comment>
<keyword evidence="5 8" id="KW-0808">Transferase</keyword>
<sequence length="409" mass="44290">MGRSIALALYLLTARGGTVPPAPSRPARPDGALIWLHLGRDATPRRLGQLAQKLVRERPELSLLITRDGDALPDADNFPKGAITDLCPPDNQTAIHAFLDHWRPDLCVLAGGSLPPVLICETDRRNIPLMLVNIRMTQAGERAWRWRRGMVASLLSRFRRIMAQDPDSAARLRRLGGRLAQIDVAGRIEETTEPLTCSETERSSLAELLMARPIWLVAGCTEAEEDAVIAAHAHAMRLAHRMLLIVAPADPARAGPLAERLRQVGWMIAERSREEEPDPEVQAFVADGEEELGLWYRLAPVTFMGGTLIEGGPSRNPFEPAALGSAILHGPYPGPYPDAYARLTEARAARRVDSGATLAEAVGEMIAADKAAILAHNAWAASSGGAEVAERVAQAVFEALDATARKVAM</sequence>
<keyword evidence="8" id="KW-1003">Cell membrane</keyword>
<dbReference type="EMBL" id="JAOWKZ010000002">
    <property type="protein sequence ID" value="MCV2872418.1"/>
    <property type="molecule type" value="Genomic_DNA"/>
</dbReference>